<feature type="compositionally biased region" description="Basic and acidic residues" evidence="1">
    <location>
        <begin position="1"/>
        <end position="10"/>
    </location>
</feature>
<gene>
    <name evidence="2" type="ORF">B0T19DRAFT_417890</name>
</gene>
<accession>A0AAE0IYQ5</accession>
<organism evidence="2 3">
    <name type="scientific">Cercophora scortea</name>
    <dbReference type="NCBI Taxonomy" id="314031"/>
    <lineage>
        <taxon>Eukaryota</taxon>
        <taxon>Fungi</taxon>
        <taxon>Dikarya</taxon>
        <taxon>Ascomycota</taxon>
        <taxon>Pezizomycotina</taxon>
        <taxon>Sordariomycetes</taxon>
        <taxon>Sordariomycetidae</taxon>
        <taxon>Sordariales</taxon>
        <taxon>Lasiosphaeriaceae</taxon>
        <taxon>Cercophora</taxon>
    </lineage>
</organism>
<reference evidence="2" key="1">
    <citation type="journal article" date="2023" name="Mol. Phylogenet. Evol.">
        <title>Genome-scale phylogeny and comparative genomics of the fungal order Sordariales.</title>
        <authorList>
            <person name="Hensen N."/>
            <person name="Bonometti L."/>
            <person name="Westerberg I."/>
            <person name="Brannstrom I.O."/>
            <person name="Guillou S."/>
            <person name="Cros-Aarteil S."/>
            <person name="Calhoun S."/>
            <person name="Haridas S."/>
            <person name="Kuo A."/>
            <person name="Mondo S."/>
            <person name="Pangilinan J."/>
            <person name="Riley R."/>
            <person name="LaButti K."/>
            <person name="Andreopoulos B."/>
            <person name="Lipzen A."/>
            <person name="Chen C."/>
            <person name="Yan M."/>
            <person name="Daum C."/>
            <person name="Ng V."/>
            <person name="Clum A."/>
            <person name="Steindorff A."/>
            <person name="Ohm R.A."/>
            <person name="Martin F."/>
            <person name="Silar P."/>
            <person name="Natvig D.O."/>
            <person name="Lalanne C."/>
            <person name="Gautier V."/>
            <person name="Ament-Velasquez S.L."/>
            <person name="Kruys A."/>
            <person name="Hutchinson M.I."/>
            <person name="Powell A.J."/>
            <person name="Barry K."/>
            <person name="Miller A.N."/>
            <person name="Grigoriev I.V."/>
            <person name="Debuchy R."/>
            <person name="Gladieux P."/>
            <person name="Hiltunen Thoren M."/>
            <person name="Johannesson H."/>
        </authorList>
    </citation>
    <scope>NUCLEOTIDE SEQUENCE</scope>
    <source>
        <strain evidence="2">SMH4131-1</strain>
    </source>
</reference>
<feature type="region of interest" description="Disordered" evidence="1">
    <location>
        <begin position="1"/>
        <end position="20"/>
    </location>
</feature>
<reference evidence="2" key="2">
    <citation type="submission" date="2023-06" db="EMBL/GenBank/DDBJ databases">
        <authorList>
            <consortium name="Lawrence Berkeley National Laboratory"/>
            <person name="Haridas S."/>
            <person name="Hensen N."/>
            <person name="Bonometti L."/>
            <person name="Westerberg I."/>
            <person name="Brannstrom I.O."/>
            <person name="Guillou S."/>
            <person name="Cros-Aarteil S."/>
            <person name="Calhoun S."/>
            <person name="Kuo A."/>
            <person name="Mondo S."/>
            <person name="Pangilinan J."/>
            <person name="Riley R."/>
            <person name="Labutti K."/>
            <person name="Andreopoulos B."/>
            <person name="Lipzen A."/>
            <person name="Chen C."/>
            <person name="Yanf M."/>
            <person name="Daum C."/>
            <person name="Ng V."/>
            <person name="Clum A."/>
            <person name="Steindorff A."/>
            <person name="Ohm R."/>
            <person name="Martin F."/>
            <person name="Silar P."/>
            <person name="Natvig D."/>
            <person name="Lalanne C."/>
            <person name="Gautier V."/>
            <person name="Ament-Velasquez S.L."/>
            <person name="Kruys A."/>
            <person name="Hutchinson M.I."/>
            <person name="Powell A.J."/>
            <person name="Barry K."/>
            <person name="Miller A.N."/>
            <person name="Grigoriev I.V."/>
            <person name="Debuchy R."/>
            <person name="Gladieux P."/>
            <person name="Thoren M.H."/>
            <person name="Johannesson H."/>
        </authorList>
    </citation>
    <scope>NUCLEOTIDE SEQUENCE</scope>
    <source>
        <strain evidence="2">SMH4131-1</strain>
    </source>
</reference>
<dbReference type="Proteomes" id="UP001286456">
    <property type="component" value="Unassembled WGS sequence"/>
</dbReference>
<comment type="caution">
    <text evidence="2">The sequence shown here is derived from an EMBL/GenBank/DDBJ whole genome shotgun (WGS) entry which is preliminary data.</text>
</comment>
<sequence>MAGLTGRHEQAPQGKASKHCKLRPRCAKQQAAGVEGGPFSCCFRLSVPFQGSPCRGGTGAAGYQAGLLGRQRTSAGRTPTDRLPHDVNLVAIKKAGTLTYIKPGRETTTRKDLHHEKPEYHHQLQVENGAEKACGACFIGMTAARQMRRVLRVLFRLLVRAGLWPVTALPAKRRTRRSGDGPRRSTIWYLLKTSQADTW</sequence>
<evidence type="ECO:0000313" key="3">
    <source>
        <dbReference type="Proteomes" id="UP001286456"/>
    </source>
</evidence>
<evidence type="ECO:0000256" key="1">
    <source>
        <dbReference type="SAM" id="MobiDB-lite"/>
    </source>
</evidence>
<proteinExistence type="predicted"/>
<protein>
    <submittedName>
        <fullName evidence="2">Uncharacterized protein</fullName>
    </submittedName>
</protein>
<dbReference type="EMBL" id="JAUEPO010000002">
    <property type="protein sequence ID" value="KAK3333370.1"/>
    <property type="molecule type" value="Genomic_DNA"/>
</dbReference>
<keyword evidence="3" id="KW-1185">Reference proteome</keyword>
<evidence type="ECO:0000313" key="2">
    <source>
        <dbReference type="EMBL" id="KAK3333370.1"/>
    </source>
</evidence>
<name>A0AAE0IYQ5_9PEZI</name>
<dbReference type="AlphaFoldDB" id="A0AAE0IYQ5"/>